<keyword evidence="2" id="KW-1185">Reference proteome</keyword>
<dbReference type="EMBL" id="JAWDIP010000003">
    <property type="protein sequence ID" value="MDY0393246.1"/>
    <property type="molecule type" value="Genomic_DNA"/>
</dbReference>
<sequence>MNERETLKHMLKQIIRDTENNKIKTTDEVIQTLVDEMTRYRSNSLSETNMSIAPPLYR</sequence>
<gene>
    <name evidence="1" type="ORF">RWE15_00905</name>
</gene>
<proteinExistence type="predicted"/>
<organism evidence="1 2">
    <name type="scientific">Tigheibacillus halophilus</name>
    <dbReference type="NCBI Taxonomy" id="361280"/>
    <lineage>
        <taxon>Bacteria</taxon>
        <taxon>Bacillati</taxon>
        <taxon>Bacillota</taxon>
        <taxon>Bacilli</taxon>
        <taxon>Bacillales</taxon>
        <taxon>Bacillaceae</taxon>
        <taxon>Tigheibacillus</taxon>
    </lineage>
</organism>
<reference evidence="1 2" key="1">
    <citation type="submission" date="2023-10" db="EMBL/GenBank/DDBJ databases">
        <title>Virgibacillus halophilus 5B73C genome.</title>
        <authorList>
            <person name="Miliotis G."/>
            <person name="Sengupta P."/>
            <person name="Hameed A."/>
            <person name="Chuvochina M."/>
            <person name="Mcdonagh F."/>
            <person name="Simpson A.C."/>
            <person name="Singh N.K."/>
            <person name="Rekha P.D."/>
            <person name="Raman K."/>
            <person name="Hugenholtz P."/>
            <person name="Venkateswaran K."/>
        </authorList>
    </citation>
    <scope>NUCLEOTIDE SEQUENCE [LARGE SCALE GENOMIC DNA]</scope>
    <source>
        <strain evidence="1 2">5B73C</strain>
    </source>
</reference>
<protein>
    <submittedName>
        <fullName evidence="1">Uncharacterized protein</fullName>
    </submittedName>
</protein>
<comment type="caution">
    <text evidence="1">The sequence shown here is derived from an EMBL/GenBank/DDBJ whole genome shotgun (WGS) entry which is preliminary data.</text>
</comment>
<evidence type="ECO:0000313" key="1">
    <source>
        <dbReference type="EMBL" id="MDY0393246.1"/>
    </source>
</evidence>
<name>A0ABU5C1S9_9BACI</name>
<accession>A0ABU5C1S9</accession>
<dbReference type="RefSeq" id="WP_390357811.1">
    <property type="nucleotide sequence ID" value="NZ_JBHUIZ010000017.1"/>
</dbReference>
<evidence type="ECO:0000313" key="2">
    <source>
        <dbReference type="Proteomes" id="UP001281447"/>
    </source>
</evidence>
<dbReference type="Proteomes" id="UP001281447">
    <property type="component" value="Unassembled WGS sequence"/>
</dbReference>